<evidence type="ECO:0000313" key="1">
    <source>
        <dbReference type="EMBL" id="KAA6326011.1"/>
    </source>
</evidence>
<protein>
    <submittedName>
        <fullName evidence="1">Uncharacterized protein</fullName>
    </submittedName>
</protein>
<reference evidence="1" key="1">
    <citation type="submission" date="2019-03" db="EMBL/GenBank/DDBJ databases">
        <title>Single cell metagenomics reveals metabolic interactions within the superorganism composed of flagellate Streblomastix strix and complex community of Bacteroidetes bacteria on its surface.</title>
        <authorList>
            <person name="Treitli S.C."/>
            <person name="Kolisko M."/>
            <person name="Husnik F."/>
            <person name="Keeling P."/>
            <person name="Hampl V."/>
        </authorList>
    </citation>
    <scope>NUCLEOTIDE SEQUENCE</scope>
    <source>
        <strain evidence="1">STM</strain>
    </source>
</reference>
<gene>
    <name evidence="1" type="ORF">EZS27_024834</name>
</gene>
<sequence>MPRNTIIDFASYTEDLCRRHKEILHDKNGHIHFVDSGAEKDTSLDSKLYYPAVILEKGSCQFLGDNAGYRKEHDYVMFILSHVKDKGDYDEICTALQTCERITDELFNQILLDKQKHRYKFLTGFSLAGVEVERVENTDASLYGVMSVFSLGVSYLPVNCVDVFLPE</sequence>
<dbReference type="EMBL" id="SNRY01002245">
    <property type="protein sequence ID" value="KAA6326011.1"/>
    <property type="molecule type" value="Genomic_DNA"/>
</dbReference>
<proteinExistence type="predicted"/>
<dbReference type="AlphaFoldDB" id="A0A5J4QZ37"/>
<comment type="caution">
    <text evidence="1">The sequence shown here is derived from an EMBL/GenBank/DDBJ whole genome shotgun (WGS) entry which is preliminary data.</text>
</comment>
<organism evidence="1">
    <name type="scientific">termite gut metagenome</name>
    <dbReference type="NCBI Taxonomy" id="433724"/>
    <lineage>
        <taxon>unclassified sequences</taxon>
        <taxon>metagenomes</taxon>
        <taxon>organismal metagenomes</taxon>
    </lineage>
</organism>
<name>A0A5J4QZ37_9ZZZZ</name>
<accession>A0A5J4QZ37</accession>